<protein>
    <submittedName>
        <fullName evidence="1">Uncharacterized protein</fullName>
    </submittedName>
</protein>
<evidence type="ECO:0000313" key="1">
    <source>
        <dbReference type="EMBL" id="MPN32466.1"/>
    </source>
</evidence>
<name>A0A645H1W1_9ZZZZ</name>
<accession>A0A645H1W1</accession>
<sequence>MRGDVGGLGLDGDLGALGVDQDFTLGLTGDDHRDLHGDALATEDHQQVDMLEVVGHRVTLHLLRQRQLLGAVGQLNAQQRVGLAQSQHRLVARQGDVLRLATIDIHDGGNLVRTANPAGGALAELLAGFRIQLDHLDHV</sequence>
<reference evidence="1" key="1">
    <citation type="submission" date="2019-08" db="EMBL/GenBank/DDBJ databases">
        <authorList>
            <person name="Kucharzyk K."/>
            <person name="Murdoch R.W."/>
            <person name="Higgins S."/>
            <person name="Loffler F."/>
        </authorList>
    </citation>
    <scope>NUCLEOTIDE SEQUENCE</scope>
</reference>
<proteinExistence type="predicted"/>
<organism evidence="1">
    <name type="scientific">bioreactor metagenome</name>
    <dbReference type="NCBI Taxonomy" id="1076179"/>
    <lineage>
        <taxon>unclassified sequences</taxon>
        <taxon>metagenomes</taxon>
        <taxon>ecological metagenomes</taxon>
    </lineage>
</organism>
<gene>
    <name evidence="1" type="ORF">SDC9_179944</name>
</gene>
<dbReference type="AlphaFoldDB" id="A0A645H1W1"/>
<comment type="caution">
    <text evidence="1">The sequence shown here is derived from an EMBL/GenBank/DDBJ whole genome shotgun (WGS) entry which is preliminary data.</text>
</comment>
<dbReference type="EMBL" id="VSSQ01084502">
    <property type="protein sequence ID" value="MPN32466.1"/>
    <property type="molecule type" value="Genomic_DNA"/>
</dbReference>